<protein>
    <recommendedName>
        <fullName evidence="1">NIF system FeS cluster assembly NifU N-terminal domain-containing protein</fullName>
    </recommendedName>
</protein>
<dbReference type="PANTHER" id="PTHR10093">
    <property type="entry name" value="IRON-SULFUR CLUSTER ASSEMBLY ENZYME NIFU HOMOLOG"/>
    <property type="match status" value="1"/>
</dbReference>
<dbReference type="AlphaFoldDB" id="X1LPL1"/>
<sequence>MKPTQYSEKVLDHFRNPRNVGTLAGEDVAIGRVGNPVCGDLMELYIKVKNNKIKDVKFRTFGCGSAIATASMVTELAKGKSIDEAIKITRKDVAD</sequence>
<dbReference type="GO" id="GO:0016226">
    <property type="term" value="P:iron-sulfur cluster assembly"/>
    <property type="evidence" value="ECO:0007669"/>
    <property type="project" value="InterPro"/>
</dbReference>
<reference evidence="2" key="1">
    <citation type="journal article" date="2014" name="Front. Microbiol.">
        <title>High frequency of phylogenetically diverse reductive dehalogenase-homologous genes in deep subseafloor sedimentary metagenomes.</title>
        <authorList>
            <person name="Kawai M."/>
            <person name="Futagami T."/>
            <person name="Toyoda A."/>
            <person name="Takaki Y."/>
            <person name="Nishi S."/>
            <person name="Hori S."/>
            <person name="Arai W."/>
            <person name="Tsubouchi T."/>
            <person name="Morono Y."/>
            <person name="Uchiyama I."/>
            <person name="Ito T."/>
            <person name="Fujiyama A."/>
            <person name="Inagaki F."/>
            <person name="Takami H."/>
        </authorList>
    </citation>
    <scope>NUCLEOTIDE SEQUENCE</scope>
    <source>
        <strain evidence="2">Expedition CK06-06</strain>
    </source>
</reference>
<dbReference type="Pfam" id="PF01592">
    <property type="entry name" value="NifU_N"/>
    <property type="match status" value="1"/>
</dbReference>
<dbReference type="EMBL" id="BARV01014628">
    <property type="protein sequence ID" value="GAI21302.1"/>
    <property type="molecule type" value="Genomic_DNA"/>
</dbReference>
<evidence type="ECO:0000259" key="1">
    <source>
        <dbReference type="Pfam" id="PF01592"/>
    </source>
</evidence>
<dbReference type="CDD" id="cd06664">
    <property type="entry name" value="IscU_like"/>
    <property type="match status" value="1"/>
</dbReference>
<feature type="domain" description="NIF system FeS cluster assembly NifU N-terminal" evidence="1">
    <location>
        <begin position="5"/>
        <end position="94"/>
    </location>
</feature>
<accession>X1LPL1</accession>
<proteinExistence type="predicted"/>
<evidence type="ECO:0000313" key="2">
    <source>
        <dbReference type="EMBL" id="GAI21302.1"/>
    </source>
</evidence>
<dbReference type="SUPFAM" id="SSF82649">
    <property type="entry name" value="SufE/NifU"/>
    <property type="match status" value="1"/>
</dbReference>
<dbReference type="InterPro" id="IPR002871">
    <property type="entry name" value="NIF_FeS_clus_asmbl_NifU_N"/>
</dbReference>
<name>X1LPL1_9ZZZZ</name>
<dbReference type="GO" id="GO:0051536">
    <property type="term" value="F:iron-sulfur cluster binding"/>
    <property type="evidence" value="ECO:0007669"/>
    <property type="project" value="InterPro"/>
</dbReference>
<gene>
    <name evidence="2" type="ORF">S06H3_25417</name>
</gene>
<comment type="caution">
    <text evidence="2">The sequence shown here is derived from an EMBL/GenBank/DDBJ whole genome shotgun (WGS) entry which is preliminary data.</text>
</comment>
<feature type="non-terminal residue" evidence="2">
    <location>
        <position position="95"/>
    </location>
</feature>
<dbReference type="Gene3D" id="3.90.1010.10">
    <property type="match status" value="1"/>
</dbReference>
<organism evidence="2">
    <name type="scientific">marine sediment metagenome</name>
    <dbReference type="NCBI Taxonomy" id="412755"/>
    <lineage>
        <taxon>unclassified sequences</taxon>
        <taxon>metagenomes</taxon>
        <taxon>ecological metagenomes</taxon>
    </lineage>
</organism>
<dbReference type="GO" id="GO:0005506">
    <property type="term" value="F:iron ion binding"/>
    <property type="evidence" value="ECO:0007669"/>
    <property type="project" value="InterPro"/>
</dbReference>